<dbReference type="OrthoDB" id="9795666at2"/>
<dbReference type="InterPro" id="IPR013249">
    <property type="entry name" value="RNA_pol_sigma70_r4_t2"/>
</dbReference>
<dbReference type="STRING" id="692418.SAMN04488029_4070"/>
<dbReference type="AlphaFoldDB" id="A0A1W2GRV3"/>
<dbReference type="GO" id="GO:0016987">
    <property type="term" value="F:sigma factor activity"/>
    <property type="evidence" value="ECO:0007669"/>
    <property type="project" value="UniProtKB-KW"/>
</dbReference>
<comment type="similarity">
    <text evidence="1">Belongs to the sigma-70 factor family. ECF subfamily.</text>
</comment>
<dbReference type="Gene3D" id="1.10.1740.10">
    <property type="match status" value="1"/>
</dbReference>
<feature type="domain" description="RNA polymerase sigma-70 region 2" evidence="5">
    <location>
        <begin position="31"/>
        <end position="94"/>
    </location>
</feature>
<keyword evidence="3" id="KW-0731">Sigma factor</keyword>
<dbReference type="NCBIfam" id="TIGR02937">
    <property type="entry name" value="sigma70-ECF"/>
    <property type="match status" value="1"/>
</dbReference>
<dbReference type="RefSeq" id="WP_084374789.1">
    <property type="nucleotide sequence ID" value="NZ_FWYF01000005.1"/>
</dbReference>
<organism evidence="7 8">
    <name type="scientific">Reichenbachiella faecimaris</name>
    <dbReference type="NCBI Taxonomy" id="692418"/>
    <lineage>
        <taxon>Bacteria</taxon>
        <taxon>Pseudomonadati</taxon>
        <taxon>Bacteroidota</taxon>
        <taxon>Cytophagia</taxon>
        <taxon>Cytophagales</taxon>
        <taxon>Reichenbachiellaceae</taxon>
        <taxon>Reichenbachiella</taxon>
    </lineage>
</organism>
<dbReference type="GO" id="GO:0006352">
    <property type="term" value="P:DNA-templated transcription initiation"/>
    <property type="evidence" value="ECO:0007669"/>
    <property type="project" value="InterPro"/>
</dbReference>
<proteinExistence type="inferred from homology"/>
<evidence type="ECO:0000256" key="1">
    <source>
        <dbReference type="ARBA" id="ARBA00010641"/>
    </source>
</evidence>
<dbReference type="SUPFAM" id="SSF88659">
    <property type="entry name" value="Sigma3 and sigma4 domains of RNA polymerase sigma factors"/>
    <property type="match status" value="1"/>
</dbReference>
<evidence type="ECO:0000256" key="3">
    <source>
        <dbReference type="ARBA" id="ARBA00023082"/>
    </source>
</evidence>
<dbReference type="InterPro" id="IPR007627">
    <property type="entry name" value="RNA_pol_sigma70_r2"/>
</dbReference>
<name>A0A1W2GRV3_REIFA</name>
<dbReference type="Proteomes" id="UP000192472">
    <property type="component" value="Unassembled WGS sequence"/>
</dbReference>
<dbReference type="PANTHER" id="PTHR43133:SF46">
    <property type="entry name" value="RNA POLYMERASE SIGMA-70 FACTOR ECF SUBFAMILY"/>
    <property type="match status" value="1"/>
</dbReference>
<dbReference type="PANTHER" id="PTHR43133">
    <property type="entry name" value="RNA POLYMERASE ECF-TYPE SIGMA FACTO"/>
    <property type="match status" value="1"/>
</dbReference>
<evidence type="ECO:0000313" key="8">
    <source>
        <dbReference type="Proteomes" id="UP000192472"/>
    </source>
</evidence>
<dbReference type="GO" id="GO:0003677">
    <property type="term" value="F:DNA binding"/>
    <property type="evidence" value="ECO:0007669"/>
    <property type="project" value="InterPro"/>
</dbReference>
<dbReference type="InterPro" id="IPR014284">
    <property type="entry name" value="RNA_pol_sigma-70_dom"/>
</dbReference>
<evidence type="ECO:0000256" key="4">
    <source>
        <dbReference type="ARBA" id="ARBA00023163"/>
    </source>
</evidence>
<sequence length="195" mass="22656">MREKSNILDEWLVLKAQQGDHVAFQQLVTKWHKKLLYQSFIRTNDWTQSEDIVQDVWQWLVVNLAKLKDVNKFSAWIRTIVDRRSIDWVRKHQKERVNQKEYINGVDQTDDISSAAYSDAASGFDEGAISALEKTLEELNADSKLILVLYYLESNSIESIAGILCIPKGTVKSRLFHAREKLKKLLKPKNHEKSE</sequence>
<dbReference type="InterPro" id="IPR013324">
    <property type="entry name" value="RNA_pol_sigma_r3/r4-like"/>
</dbReference>
<dbReference type="Pfam" id="PF04542">
    <property type="entry name" value="Sigma70_r2"/>
    <property type="match status" value="1"/>
</dbReference>
<evidence type="ECO:0000259" key="5">
    <source>
        <dbReference type="Pfam" id="PF04542"/>
    </source>
</evidence>
<keyword evidence="8" id="KW-1185">Reference proteome</keyword>
<keyword evidence="4" id="KW-0804">Transcription</keyword>
<evidence type="ECO:0000313" key="7">
    <source>
        <dbReference type="EMBL" id="SMD39152.1"/>
    </source>
</evidence>
<dbReference type="Gene3D" id="1.10.10.10">
    <property type="entry name" value="Winged helix-like DNA-binding domain superfamily/Winged helix DNA-binding domain"/>
    <property type="match status" value="1"/>
</dbReference>
<dbReference type="SUPFAM" id="SSF88946">
    <property type="entry name" value="Sigma2 domain of RNA polymerase sigma factors"/>
    <property type="match status" value="1"/>
</dbReference>
<evidence type="ECO:0000259" key="6">
    <source>
        <dbReference type="Pfam" id="PF08281"/>
    </source>
</evidence>
<dbReference type="InterPro" id="IPR036388">
    <property type="entry name" value="WH-like_DNA-bd_sf"/>
</dbReference>
<accession>A0A1W2GRV3</accession>
<keyword evidence="2" id="KW-0805">Transcription regulation</keyword>
<protein>
    <submittedName>
        <fullName evidence="7">RNA polymerase sigma-70 factor, ECF subfamily</fullName>
    </submittedName>
</protein>
<dbReference type="InterPro" id="IPR039425">
    <property type="entry name" value="RNA_pol_sigma-70-like"/>
</dbReference>
<reference evidence="7 8" key="1">
    <citation type="submission" date="2017-04" db="EMBL/GenBank/DDBJ databases">
        <authorList>
            <person name="Afonso C.L."/>
            <person name="Miller P.J."/>
            <person name="Scott M.A."/>
            <person name="Spackman E."/>
            <person name="Goraichik I."/>
            <person name="Dimitrov K.M."/>
            <person name="Suarez D.L."/>
            <person name="Swayne D.E."/>
        </authorList>
    </citation>
    <scope>NUCLEOTIDE SEQUENCE [LARGE SCALE GENOMIC DNA]</scope>
    <source>
        <strain evidence="7 8">DSM 26133</strain>
    </source>
</reference>
<dbReference type="InterPro" id="IPR013325">
    <property type="entry name" value="RNA_pol_sigma_r2"/>
</dbReference>
<dbReference type="EMBL" id="FWYF01000005">
    <property type="protein sequence ID" value="SMD39152.1"/>
    <property type="molecule type" value="Genomic_DNA"/>
</dbReference>
<feature type="domain" description="RNA polymerase sigma factor 70 region 4 type 2" evidence="6">
    <location>
        <begin position="131"/>
        <end position="182"/>
    </location>
</feature>
<gene>
    <name evidence="7" type="ORF">SAMN04488029_4070</name>
</gene>
<evidence type="ECO:0000256" key="2">
    <source>
        <dbReference type="ARBA" id="ARBA00023015"/>
    </source>
</evidence>
<dbReference type="Pfam" id="PF08281">
    <property type="entry name" value="Sigma70_r4_2"/>
    <property type="match status" value="1"/>
</dbReference>
<dbReference type="CDD" id="cd06171">
    <property type="entry name" value="Sigma70_r4"/>
    <property type="match status" value="1"/>
</dbReference>